<reference evidence="2 3" key="1">
    <citation type="journal article" date="2013" name="Genome Announc.">
        <title>Draft Genome Sequence of Arthrobacter gangotriensis Strain Lz1yT, Isolated from a Penguin Rookery Soil Sample Collected in Antarctica, near the Indian Station Dakshin Gangotri.</title>
        <authorList>
            <person name="Shivaji S."/>
            <person name="Ara S."/>
            <person name="Bandi S."/>
            <person name="Singh A."/>
            <person name="Kumar Pinnaka A."/>
        </authorList>
    </citation>
    <scope>NUCLEOTIDE SEQUENCE [LARGE SCALE GENOMIC DNA]</scope>
    <source>
        <strain evidence="2 3">Lz1y</strain>
    </source>
</reference>
<evidence type="ECO:0000313" key="3">
    <source>
        <dbReference type="Proteomes" id="UP000012015"/>
    </source>
</evidence>
<accession>M7MPU9</accession>
<keyword evidence="3" id="KW-1185">Reference proteome</keyword>
<evidence type="ECO:0000313" key="2">
    <source>
        <dbReference type="EMBL" id="EMQ98387.1"/>
    </source>
</evidence>
<feature type="compositionally biased region" description="Basic and acidic residues" evidence="1">
    <location>
        <begin position="127"/>
        <end position="142"/>
    </location>
</feature>
<proteinExistence type="predicted"/>
<dbReference type="STRING" id="1276920.ADIAG_02406"/>
<sequence length="168" mass="18086">MTSKLPKNGLHELILNHKGDRSYARLSAACGGVPSTVNAQRLATKPIKHFPTVEVLVGLSKGLGVRMVDVLHAAAISVGMPIHASTDDDLLIPEAGRLPEESRRLLLETAQNMLWWMEQVDASSVADGDHEGGRGETPDNVHRLHAPKWGKVADAGEPGVDPEQLPDE</sequence>
<dbReference type="RefSeq" id="WP_007271585.1">
    <property type="nucleotide sequence ID" value="NZ_AOCK01000006.1"/>
</dbReference>
<dbReference type="Proteomes" id="UP000012015">
    <property type="component" value="Unassembled WGS sequence"/>
</dbReference>
<comment type="caution">
    <text evidence="2">The sequence shown here is derived from an EMBL/GenBank/DDBJ whole genome shotgun (WGS) entry which is preliminary data.</text>
</comment>
<name>M7MPU9_9MICC</name>
<feature type="region of interest" description="Disordered" evidence="1">
    <location>
        <begin position="125"/>
        <end position="168"/>
    </location>
</feature>
<dbReference type="AlphaFoldDB" id="M7MPU9"/>
<dbReference type="EMBL" id="AOCK01000006">
    <property type="protein sequence ID" value="EMQ98387.1"/>
    <property type="molecule type" value="Genomic_DNA"/>
</dbReference>
<evidence type="ECO:0000256" key="1">
    <source>
        <dbReference type="SAM" id="MobiDB-lite"/>
    </source>
</evidence>
<dbReference type="PATRIC" id="fig|1276920.7.peg.2403"/>
<organism evidence="2 3">
    <name type="scientific">Paeniglutamicibacter gangotriensis Lz1y</name>
    <dbReference type="NCBI Taxonomy" id="1276920"/>
    <lineage>
        <taxon>Bacteria</taxon>
        <taxon>Bacillati</taxon>
        <taxon>Actinomycetota</taxon>
        <taxon>Actinomycetes</taxon>
        <taxon>Micrococcales</taxon>
        <taxon>Micrococcaceae</taxon>
        <taxon>Paeniglutamicibacter</taxon>
    </lineage>
</organism>
<gene>
    <name evidence="2" type="ORF">ADIAG_02406</name>
</gene>
<protein>
    <submittedName>
        <fullName evidence="2">Uncharacterized protein</fullName>
    </submittedName>
</protein>